<dbReference type="SMART" id="SM00953">
    <property type="entry name" value="RES"/>
    <property type="match status" value="1"/>
</dbReference>
<dbReference type="InterPro" id="IPR014914">
    <property type="entry name" value="RES_dom"/>
</dbReference>
<name>A0A0A3YVL8_9GAMM</name>
<dbReference type="Pfam" id="PF08808">
    <property type="entry name" value="RES"/>
    <property type="match status" value="1"/>
</dbReference>
<dbReference type="eggNOG" id="ENOG502ZC2V">
    <property type="taxonomic scope" value="Bacteria"/>
</dbReference>
<feature type="domain" description="RES" evidence="1">
    <location>
        <begin position="26"/>
        <end position="171"/>
    </location>
</feature>
<keyword evidence="3" id="KW-1185">Reference proteome</keyword>
<protein>
    <recommendedName>
        <fullName evidence="1">RES domain-containing protein</fullName>
    </recommendedName>
</protein>
<dbReference type="AlphaFoldDB" id="A0A0A3YVL8"/>
<gene>
    <name evidence="2" type="ORF">NG99_19235</name>
</gene>
<evidence type="ECO:0000313" key="2">
    <source>
        <dbReference type="EMBL" id="KGT89554.1"/>
    </source>
</evidence>
<evidence type="ECO:0000259" key="1">
    <source>
        <dbReference type="SMART" id="SM00953"/>
    </source>
</evidence>
<dbReference type="EMBL" id="JRUQ01000055">
    <property type="protein sequence ID" value="KGT89554.1"/>
    <property type="molecule type" value="Genomic_DNA"/>
</dbReference>
<proteinExistence type="predicted"/>
<accession>A0A0A3YVL8</accession>
<reference evidence="2 3" key="1">
    <citation type="submission" date="2014-10" db="EMBL/GenBank/DDBJ databases">
        <title>Genome sequence of Erwinia typographi M043b.</title>
        <authorList>
            <person name="Chan K.-G."/>
            <person name="Tan W.-S."/>
        </authorList>
    </citation>
    <scope>NUCLEOTIDE SEQUENCE [LARGE SCALE GENOMIC DNA]</scope>
    <source>
        <strain evidence="2 3">M043b</strain>
    </source>
</reference>
<comment type="caution">
    <text evidence="2">The sequence shown here is derived from an EMBL/GenBank/DDBJ whole genome shotgun (WGS) entry which is preliminary data.</text>
</comment>
<organism evidence="2 3">
    <name type="scientific">Erwinia typographi</name>
    <dbReference type="NCBI Taxonomy" id="371042"/>
    <lineage>
        <taxon>Bacteria</taxon>
        <taxon>Pseudomonadati</taxon>
        <taxon>Pseudomonadota</taxon>
        <taxon>Gammaproteobacteria</taxon>
        <taxon>Enterobacterales</taxon>
        <taxon>Erwiniaceae</taxon>
        <taxon>Erwinia</taxon>
    </lineage>
</organism>
<dbReference type="Proteomes" id="UP000030351">
    <property type="component" value="Unassembled WGS sequence"/>
</dbReference>
<evidence type="ECO:0000313" key="3">
    <source>
        <dbReference type="Proteomes" id="UP000030351"/>
    </source>
</evidence>
<sequence>MKINRETLPAGSLLYRIHRSHYAGDEFNQSGKGNARFSPVFTADQLNIPTLYAGDNTRVALCEVILHDVDIRQPFIVYPADQLVLFRHSQLQTTADLRLVSLDLPSLVRMRVDKKLIQGDPTIYGLSQRWAEALHHQYQDIQGLRWPSRQHEGNACLLFGDRIPEGTLRLKGKTQKITSPAVLKEFLFLVNRMGIFIDESVD</sequence>